<evidence type="ECO:0000313" key="2">
    <source>
        <dbReference type="EMBL" id="OAY60135.1"/>
    </source>
</evidence>
<dbReference type="OrthoDB" id="1695119at2759"/>
<dbReference type="EMBL" id="CM004387">
    <property type="protein sequence ID" value="OAY60135.1"/>
    <property type="molecule type" value="Genomic_DNA"/>
</dbReference>
<protein>
    <submittedName>
        <fullName evidence="2">Uncharacterized protein</fullName>
    </submittedName>
</protein>
<dbReference type="Proteomes" id="UP000091857">
    <property type="component" value="Chromosome 1"/>
</dbReference>
<keyword evidence="3" id="KW-1185">Reference proteome</keyword>
<dbReference type="AlphaFoldDB" id="A0A2C9WJ82"/>
<name>A0A2C9WJ82_MANES</name>
<evidence type="ECO:0000256" key="1">
    <source>
        <dbReference type="SAM" id="MobiDB-lite"/>
    </source>
</evidence>
<organism evidence="2 3">
    <name type="scientific">Manihot esculenta</name>
    <name type="common">Cassava</name>
    <name type="synonym">Jatropha manihot</name>
    <dbReference type="NCBI Taxonomy" id="3983"/>
    <lineage>
        <taxon>Eukaryota</taxon>
        <taxon>Viridiplantae</taxon>
        <taxon>Streptophyta</taxon>
        <taxon>Embryophyta</taxon>
        <taxon>Tracheophyta</taxon>
        <taxon>Spermatophyta</taxon>
        <taxon>Magnoliopsida</taxon>
        <taxon>eudicotyledons</taxon>
        <taxon>Gunneridae</taxon>
        <taxon>Pentapetalae</taxon>
        <taxon>rosids</taxon>
        <taxon>fabids</taxon>
        <taxon>Malpighiales</taxon>
        <taxon>Euphorbiaceae</taxon>
        <taxon>Crotonoideae</taxon>
        <taxon>Manihoteae</taxon>
        <taxon>Manihot</taxon>
    </lineage>
</organism>
<dbReference type="Gramene" id="Manes.01G088600.1.v8.1">
    <property type="protein sequence ID" value="Manes.01G088600.1.v8.1.CDS"/>
    <property type="gene ID" value="Manes.01G088600.v8.1"/>
</dbReference>
<gene>
    <name evidence="2" type="ORF">MANES_01G088600v8</name>
</gene>
<accession>A0A2C9WJ82</accession>
<comment type="caution">
    <text evidence="2">The sequence shown here is derived from an EMBL/GenBank/DDBJ whole genome shotgun (WGS) entry which is preliminary data.</text>
</comment>
<proteinExistence type="predicted"/>
<feature type="region of interest" description="Disordered" evidence="1">
    <location>
        <begin position="129"/>
        <end position="156"/>
    </location>
</feature>
<sequence>MAKLCLKKAVLISVYEEKPTKTKDHRHKHHHHHHYVYHSIQQDKGGDQPTGKGYNRRAELLLYSQRLRLSVRPAESSHLLDPKPVSSNIQQPAVKAVAVQRKPKDKRTPHCLGNWKILSLKFCRSMTSVQAKKEKRKKKQTGPKSNAMKGVMKSPEVQKKRGFITKLLSMLQKHR</sequence>
<evidence type="ECO:0000313" key="3">
    <source>
        <dbReference type="Proteomes" id="UP000091857"/>
    </source>
</evidence>
<reference evidence="3" key="1">
    <citation type="journal article" date="2016" name="Nat. Biotechnol.">
        <title>Sequencing wild and cultivated cassava and related species reveals extensive interspecific hybridization and genetic diversity.</title>
        <authorList>
            <person name="Bredeson J.V."/>
            <person name="Lyons J.B."/>
            <person name="Prochnik S.E."/>
            <person name="Wu G.A."/>
            <person name="Ha C.M."/>
            <person name="Edsinger-Gonzales E."/>
            <person name="Grimwood J."/>
            <person name="Schmutz J."/>
            <person name="Rabbi I.Y."/>
            <person name="Egesi C."/>
            <person name="Nauluvula P."/>
            <person name="Lebot V."/>
            <person name="Ndunguru J."/>
            <person name="Mkamilo G."/>
            <person name="Bart R.S."/>
            <person name="Setter T.L."/>
            <person name="Gleadow R.M."/>
            <person name="Kulakow P."/>
            <person name="Ferguson M.E."/>
            <person name="Rounsley S."/>
            <person name="Rokhsar D.S."/>
        </authorList>
    </citation>
    <scope>NUCLEOTIDE SEQUENCE [LARGE SCALE GENOMIC DNA]</scope>
    <source>
        <strain evidence="3">cv. AM560-2</strain>
    </source>
</reference>